<reference evidence="4" key="1">
    <citation type="submission" date="2022-11" db="UniProtKB">
        <authorList>
            <consortium name="WormBaseParasite"/>
        </authorList>
    </citation>
    <scope>IDENTIFICATION</scope>
</reference>
<feature type="region of interest" description="Disordered" evidence="2">
    <location>
        <begin position="340"/>
        <end position="429"/>
    </location>
</feature>
<protein>
    <submittedName>
        <fullName evidence="4">Uncharacterized protein</fullName>
    </submittedName>
</protein>
<feature type="coiled-coil region" evidence="1">
    <location>
        <begin position="180"/>
        <end position="239"/>
    </location>
</feature>
<dbReference type="Proteomes" id="UP000887540">
    <property type="component" value="Unplaced"/>
</dbReference>
<accession>A0A914C9Z0</accession>
<evidence type="ECO:0000256" key="2">
    <source>
        <dbReference type="SAM" id="MobiDB-lite"/>
    </source>
</evidence>
<dbReference type="AlphaFoldDB" id="A0A914C9Z0"/>
<dbReference type="WBParaSite" id="ACRNAN_Path_692.g2593.t1">
    <property type="protein sequence ID" value="ACRNAN_Path_692.g2593.t1"/>
    <property type="gene ID" value="ACRNAN_Path_692.g2593"/>
</dbReference>
<proteinExistence type="predicted"/>
<organism evidence="3 4">
    <name type="scientific">Acrobeloides nanus</name>
    <dbReference type="NCBI Taxonomy" id="290746"/>
    <lineage>
        <taxon>Eukaryota</taxon>
        <taxon>Metazoa</taxon>
        <taxon>Ecdysozoa</taxon>
        <taxon>Nematoda</taxon>
        <taxon>Chromadorea</taxon>
        <taxon>Rhabditida</taxon>
        <taxon>Tylenchina</taxon>
        <taxon>Cephalobomorpha</taxon>
        <taxon>Cephaloboidea</taxon>
        <taxon>Cephalobidae</taxon>
        <taxon>Acrobeloides</taxon>
    </lineage>
</organism>
<sequence length="429" mass="49661">MDTPYISKLIALKCAAYVKTFETTHSKECKKQFQSIYSRKKRALKAANDMAKVQLKHRTKEANANSDKVKNLKSMTRKNEQKRKGIDKELDKVINAFNVEKSTSDKLIKVFHNLKSDLKVLKVLEFEPVVSMDEAKKWEDQTKTLKEFQQNMAKKSAEIVWKNNEIIQIRRLKEERDYEKSLLMTKLDELQQEKDEINSRKLQMEVTLNKLSDEMARKQAAMEAKKEIFKKEKELFENEYSTSKLLQLNTEALLSDRHANWSECVKARIERSAALKEIFKAKLEKKQEQVEMQKTKIANLKKMLDSANSTNVEKESQKNAILEEMIRLESHLSDLEARQEKYKKQMQKTKPATTPPIQSSTPIATKKPMPSSQKSKEKITATAPSLNRSRSRGRPRGSTLRGRDVALRRVGTTKRSWETDSDDSSSVEL</sequence>
<evidence type="ECO:0000313" key="3">
    <source>
        <dbReference type="Proteomes" id="UP000887540"/>
    </source>
</evidence>
<evidence type="ECO:0000256" key="1">
    <source>
        <dbReference type="SAM" id="Coils"/>
    </source>
</evidence>
<evidence type="ECO:0000313" key="4">
    <source>
        <dbReference type="WBParaSite" id="ACRNAN_Path_692.g2593.t1"/>
    </source>
</evidence>
<keyword evidence="3" id="KW-1185">Reference proteome</keyword>
<name>A0A914C9Z0_9BILA</name>
<feature type="compositionally biased region" description="Acidic residues" evidence="2">
    <location>
        <begin position="419"/>
        <end position="429"/>
    </location>
</feature>
<feature type="compositionally biased region" description="Polar residues" evidence="2">
    <location>
        <begin position="348"/>
        <end position="363"/>
    </location>
</feature>
<keyword evidence="1" id="KW-0175">Coiled coil</keyword>